<feature type="region of interest" description="Disordered" evidence="1">
    <location>
        <begin position="121"/>
        <end position="188"/>
    </location>
</feature>
<name>A0A915PSE3_9BILA</name>
<reference evidence="3" key="1">
    <citation type="submission" date="2022-11" db="UniProtKB">
        <authorList>
            <consortium name="WormBaseParasite"/>
        </authorList>
    </citation>
    <scope>IDENTIFICATION</scope>
</reference>
<evidence type="ECO:0000313" key="3">
    <source>
        <dbReference type="WBParaSite" id="sdigi.contig279.g7005.t1"/>
    </source>
</evidence>
<proteinExistence type="predicted"/>
<keyword evidence="2" id="KW-1185">Reference proteome</keyword>
<accession>A0A915PSE3</accession>
<evidence type="ECO:0000256" key="1">
    <source>
        <dbReference type="SAM" id="MobiDB-lite"/>
    </source>
</evidence>
<protein>
    <submittedName>
        <fullName evidence="3">Uncharacterized protein</fullName>
    </submittedName>
</protein>
<dbReference type="AlphaFoldDB" id="A0A915PSE3"/>
<sequence>MEAVTQSIGLSGQFSDDELTLESTTFSTNLLSSEESEMLTVRTILDERDENSQIKYKLQDSKDGFESIKINDAIIASDKPSIRSNDAFAAVQDNTEIATELDSTLSLINEEDIDIASTDKIESAQSNESELESEVSQLEQEQSQSDLIVKQNNDENDESEFNRNEDEMQEEKRKIEMEDRVAASETDDNIREISDDPSVATISDAALADAEMSTTSESESAAEMKKTAKVNEKRIMKTKVTYSIN</sequence>
<evidence type="ECO:0000313" key="2">
    <source>
        <dbReference type="Proteomes" id="UP000887581"/>
    </source>
</evidence>
<feature type="compositionally biased region" description="Low complexity" evidence="1">
    <location>
        <begin position="134"/>
        <end position="145"/>
    </location>
</feature>
<organism evidence="2 3">
    <name type="scientific">Setaria digitata</name>
    <dbReference type="NCBI Taxonomy" id="48799"/>
    <lineage>
        <taxon>Eukaryota</taxon>
        <taxon>Metazoa</taxon>
        <taxon>Ecdysozoa</taxon>
        <taxon>Nematoda</taxon>
        <taxon>Chromadorea</taxon>
        <taxon>Rhabditida</taxon>
        <taxon>Spirurina</taxon>
        <taxon>Spiruromorpha</taxon>
        <taxon>Filarioidea</taxon>
        <taxon>Setariidae</taxon>
        <taxon>Setaria</taxon>
    </lineage>
</organism>
<feature type="compositionally biased region" description="Basic and acidic residues" evidence="1">
    <location>
        <begin position="160"/>
        <end position="188"/>
    </location>
</feature>
<dbReference type="Proteomes" id="UP000887581">
    <property type="component" value="Unplaced"/>
</dbReference>
<dbReference type="WBParaSite" id="sdigi.contig279.g7005.t1">
    <property type="protein sequence ID" value="sdigi.contig279.g7005.t1"/>
    <property type="gene ID" value="sdigi.contig279.g7005"/>
</dbReference>